<dbReference type="FunFam" id="3.30.63.10:FF:000005">
    <property type="entry name" value="Guanylate kinase"/>
    <property type="match status" value="1"/>
</dbReference>
<comment type="similarity">
    <text evidence="3 13">Belongs to the guanylate kinase family.</text>
</comment>
<comment type="catalytic activity">
    <reaction evidence="12 13">
        <text>GMP + ATP = GDP + ADP</text>
        <dbReference type="Rhea" id="RHEA:20780"/>
        <dbReference type="ChEBI" id="CHEBI:30616"/>
        <dbReference type="ChEBI" id="CHEBI:58115"/>
        <dbReference type="ChEBI" id="CHEBI:58189"/>
        <dbReference type="ChEBI" id="CHEBI:456216"/>
        <dbReference type="EC" id="2.7.4.8"/>
    </reaction>
</comment>
<dbReference type="GO" id="GO:0005524">
    <property type="term" value="F:ATP binding"/>
    <property type="evidence" value="ECO:0007669"/>
    <property type="project" value="UniProtKB-UniRule"/>
</dbReference>
<dbReference type="InterPro" id="IPR008145">
    <property type="entry name" value="GK/Ca_channel_bsu"/>
</dbReference>
<proteinExistence type="inferred from homology"/>
<accession>A0A1H6M487</accession>
<organism evidence="15 16">
    <name type="scientific">Epilithonimonas hominis</name>
    <dbReference type="NCBI Taxonomy" id="420404"/>
    <lineage>
        <taxon>Bacteria</taxon>
        <taxon>Pseudomonadati</taxon>
        <taxon>Bacteroidota</taxon>
        <taxon>Flavobacteriia</taxon>
        <taxon>Flavobacteriales</taxon>
        <taxon>Weeksellaceae</taxon>
        <taxon>Chryseobacterium group</taxon>
        <taxon>Epilithonimonas</taxon>
    </lineage>
</organism>
<feature type="domain" description="Guanylate kinase-like" evidence="14">
    <location>
        <begin position="21"/>
        <end position="201"/>
    </location>
</feature>
<evidence type="ECO:0000256" key="11">
    <source>
        <dbReference type="ARBA" id="ARBA00030128"/>
    </source>
</evidence>
<evidence type="ECO:0000256" key="13">
    <source>
        <dbReference type="HAMAP-Rule" id="MF_00328"/>
    </source>
</evidence>
<dbReference type="PROSITE" id="PS00856">
    <property type="entry name" value="GUANYLATE_KINASE_1"/>
    <property type="match status" value="1"/>
</dbReference>
<reference evidence="16" key="1">
    <citation type="submission" date="2016-10" db="EMBL/GenBank/DDBJ databases">
        <authorList>
            <person name="Varghese N."/>
            <person name="Submissions S."/>
        </authorList>
    </citation>
    <scope>NUCLEOTIDE SEQUENCE [LARGE SCALE GENOMIC DNA]</scope>
    <source>
        <strain evidence="16">DSM 19326</strain>
    </source>
</reference>
<evidence type="ECO:0000256" key="9">
    <source>
        <dbReference type="ARBA" id="ARBA00022777"/>
    </source>
</evidence>
<sequence length="206" mass="23573">MIIDKEENYLSIINYLLSIMGKVIIFSAPSGSGKTTLVKHGLSVIPQLSFSISATTRQPRGEEEHAKDYYFLTPEEFRTKISEDGFVEFEEVYTDKYYGTLKSEVERIWQEGKVVIFDVDVKGGIRLKEIFGDKALSIFVMPPSIAELEQRLIKRNTDCAETIKTRVEKAGEEMTYQKHFDKIIVNTDLDTAKAEVEKIINNFINE</sequence>
<evidence type="ECO:0000256" key="12">
    <source>
        <dbReference type="ARBA" id="ARBA00048594"/>
    </source>
</evidence>
<gene>
    <name evidence="13" type="primary">gmk</name>
    <name evidence="15" type="ORF">SAMN05421793_15611</name>
</gene>
<dbReference type="Pfam" id="PF00625">
    <property type="entry name" value="Guanylate_kin"/>
    <property type="match status" value="1"/>
</dbReference>
<dbReference type="Gene3D" id="3.40.50.300">
    <property type="entry name" value="P-loop containing nucleotide triphosphate hydrolases"/>
    <property type="match status" value="1"/>
</dbReference>
<keyword evidence="8 13" id="KW-0547">Nucleotide-binding</keyword>
<keyword evidence="16" id="KW-1185">Reference proteome</keyword>
<comment type="subcellular location">
    <subcellularLocation>
        <location evidence="2 13">Cytoplasm</location>
    </subcellularLocation>
</comment>
<protein>
    <recommendedName>
        <fullName evidence="5 13">Guanylate kinase</fullName>
        <ecNumber evidence="4 13">2.7.4.8</ecNumber>
    </recommendedName>
    <alternativeName>
        <fullName evidence="11 13">GMP kinase</fullName>
    </alternativeName>
</protein>
<evidence type="ECO:0000256" key="6">
    <source>
        <dbReference type="ARBA" id="ARBA00022490"/>
    </source>
</evidence>
<evidence type="ECO:0000259" key="14">
    <source>
        <dbReference type="PROSITE" id="PS50052"/>
    </source>
</evidence>
<comment type="function">
    <text evidence="1 13">Essential for recycling GMP and indirectly, cGMP.</text>
</comment>
<evidence type="ECO:0000256" key="3">
    <source>
        <dbReference type="ARBA" id="ARBA00005790"/>
    </source>
</evidence>
<dbReference type="GO" id="GO:0005829">
    <property type="term" value="C:cytosol"/>
    <property type="evidence" value="ECO:0007669"/>
    <property type="project" value="TreeGrafter"/>
</dbReference>
<evidence type="ECO:0000256" key="5">
    <source>
        <dbReference type="ARBA" id="ARBA00016296"/>
    </source>
</evidence>
<keyword evidence="10 13" id="KW-0067">ATP-binding</keyword>
<dbReference type="InterPro" id="IPR008144">
    <property type="entry name" value="Guanylate_kin-like_dom"/>
</dbReference>
<dbReference type="PANTHER" id="PTHR23117">
    <property type="entry name" value="GUANYLATE KINASE-RELATED"/>
    <property type="match status" value="1"/>
</dbReference>
<evidence type="ECO:0000256" key="7">
    <source>
        <dbReference type="ARBA" id="ARBA00022679"/>
    </source>
</evidence>
<dbReference type="EC" id="2.7.4.8" evidence="4 13"/>
<evidence type="ECO:0000313" key="16">
    <source>
        <dbReference type="Proteomes" id="UP000198555"/>
    </source>
</evidence>
<dbReference type="AlphaFoldDB" id="A0A1H6M487"/>
<dbReference type="SMART" id="SM00072">
    <property type="entry name" value="GuKc"/>
    <property type="match status" value="1"/>
</dbReference>
<evidence type="ECO:0000256" key="1">
    <source>
        <dbReference type="ARBA" id="ARBA00003531"/>
    </source>
</evidence>
<name>A0A1H6M487_9FLAO</name>
<dbReference type="InterPro" id="IPR027417">
    <property type="entry name" value="P-loop_NTPase"/>
</dbReference>
<evidence type="ECO:0000313" key="15">
    <source>
        <dbReference type="EMBL" id="SEH93679.1"/>
    </source>
</evidence>
<feature type="binding site" evidence="13">
    <location>
        <begin position="28"/>
        <end position="35"/>
    </location>
    <ligand>
        <name>ATP</name>
        <dbReference type="ChEBI" id="CHEBI:30616"/>
    </ligand>
</feature>
<evidence type="ECO:0000256" key="2">
    <source>
        <dbReference type="ARBA" id="ARBA00004496"/>
    </source>
</evidence>
<dbReference type="HAMAP" id="MF_00328">
    <property type="entry name" value="Guanylate_kinase"/>
    <property type="match status" value="1"/>
</dbReference>
<keyword evidence="9 13" id="KW-0418">Kinase</keyword>
<dbReference type="InterPro" id="IPR017665">
    <property type="entry name" value="Guanylate_kinase"/>
</dbReference>
<dbReference type="NCBIfam" id="TIGR03263">
    <property type="entry name" value="guanyl_kin"/>
    <property type="match status" value="1"/>
</dbReference>
<evidence type="ECO:0000256" key="4">
    <source>
        <dbReference type="ARBA" id="ARBA00012961"/>
    </source>
</evidence>
<keyword evidence="7 13" id="KW-0808">Transferase</keyword>
<evidence type="ECO:0000256" key="8">
    <source>
        <dbReference type="ARBA" id="ARBA00022741"/>
    </source>
</evidence>
<evidence type="ECO:0000256" key="10">
    <source>
        <dbReference type="ARBA" id="ARBA00022840"/>
    </source>
</evidence>
<dbReference type="InterPro" id="IPR020590">
    <property type="entry name" value="Guanylate_kinase_CS"/>
</dbReference>
<dbReference type="SUPFAM" id="SSF52540">
    <property type="entry name" value="P-loop containing nucleoside triphosphate hydrolases"/>
    <property type="match status" value="1"/>
</dbReference>
<dbReference type="Gene3D" id="3.30.63.10">
    <property type="entry name" value="Guanylate Kinase phosphate binding domain"/>
    <property type="match status" value="1"/>
</dbReference>
<dbReference type="GO" id="GO:0004385">
    <property type="term" value="F:GMP kinase activity"/>
    <property type="evidence" value="ECO:0007669"/>
    <property type="project" value="UniProtKB-UniRule"/>
</dbReference>
<dbReference type="Proteomes" id="UP000198555">
    <property type="component" value="Unassembled WGS sequence"/>
</dbReference>
<dbReference type="CDD" id="cd00071">
    <property type="entry name" value="GMPK"/>
    <property type="match status" value="1"/>
</dbReference>
<dbReference type="STRING" id="420404.SAMN05421793_15611"/>
<dbReference type="EMBL" id="FNWX01000056">
    <property type="protein sequence ID" value="SEH93679.1"/>
    <property type="molecule type" value="Genomic_DNA"/>
</dbReference>
<dbReference type="PANTHER" id="PTHR23117:SF13">
    <property type="entry name" value="GUANYLATE KINASE"/>
    <property type="match status" value="1"/>
</dbReference>
<dbReference type="PROSITE" id="PS50052">
    <property type="entry name" value="GUANYLATE_KINASE_2"/>
    <property type="match status" value="1"/>
</dbReference>
<keyword evidence="6 13" id="KW-0963">Cytoplasm</keyword>